<dbReference type="HAMAP" id="MF_01077">
    <property type="entry name" value="RimP"/>
    <property type="match status" value="1"/>
</dbReference>
<dbReference type="AlphaFoldDB" id="M7NUZ8"/>
<dbReference type="InterPro" id="IPR028989">
    <property type="entry name" value="RimP_N"/>
</dbReference>
<proteinExistence type="inferred from homology"/>
<dbReference type="Gene3D" id="3.30.300.70">
    <property type="entry name" value="RimP-like superfamily, N-terminal"/>
    <property type="match status" value="1"/>
</dbReference>
<name>M7NUZ8_9BACT</name>
<dbReference type="EMBL" id="AODQ01000066">
    <property type="protein sequence ID" value="EMR02264.1"/>
    <property type="molecule type" value="Genomic_DNA"/>
</dbReference>
<comment type="subcellular location">
    <subcellularLocation>
        <location evidence="3">Cytoplasm</location>
    </subcellularLocation>
</comment>
<evidence type="ECO:0000256" key="3">
    <source>
        <dbReference type="HAMAP-Rule" id="MF_01077"/>
    </source>
</evidence>
<accession>M7NUZ8</accession>
<dbReference type="PATRIC" id="fig|1279009.4.peg.2649"/>
<comment type="caution">
    <text evidence="5">The sequence shown here is derived from an EMBL/GenBank/DDBJ whole genome shotgun (WGS) entry which is preliminary data.</text>
</comment>
<organism evidence="5 6">
    <name type="scientific">Cesiribacter andamanensis AMV16</name>
    <dbReference type="NCBI Taxonomy" id="1279009"/>
    <lineage>
        <taxon>Bacteria</taxon>
        <taxon>Pseudomonadati</taxon>
        <taxon>Bacteroidota</taxon>
        <taxon>Cytophagia</taxon>
        <taxon>Cytophagales</taxon>
        <taxon>Cesiribacteraceae</taxon>
        <taxon>Cesiribacter</taxon>
    </lineage>
</organism>
<dbReference type="OrthoDB" id="9789702at2"/>
<evidence type="ECO:0000256" key="1">
    <source>
        <dbReference type="ARBA" id="ARBA00022490"/>
    </source>
</evidence>
<keyword evidence="1 3" id="KW-0963">Cytoplasm</keyword>
<dbReference type="GO" id="GO:0006412">
    <property type="term" value="P:translation"/>
    <property type="evidence" value="ECO:0007669"/>
    <property type="project" value="TreeGrafter"/>
</dbReference>
<dbReference type="STRING" id="1279009.ADICEAN_02612"/>
<dbReference type="GO" id="GO:0005829">
    <property type="term" value="C:cytosol"/>
    <property type="evidence" value="ECO:0007669"/>
    <property type="project" value="TreeGrafter"/>
</dbReference>
<gene>
    <name evidence="3 5" type="primary">rimP</name>
    <name evidence="5" type="ORF">ADICEAN_02612</name>
</gene>
<feature type="domain" description="Ribosome maturation factor RimP N-terminal" evidence="4">
    <location>
        <begin position="21"/>
        <end position="83"/>
    </location>
</feature>
<dbReference type="Pfam" id="PF02576">
    <property type="entry name" value="RimP_N"/>
    <property type="match status" value="1"/>
</dbReference>
<dbReference type="InterPro" id="IPR035956">
    <property type="entry name" value="RimP_N_sf"/>
</dbReference>
<reference evidence="5 6" key="1">
    <citation type="journal article" date="2013" name="Genome Announc.">
        <title>Draft Genome Sequence of Cesiribacter andamanensis Strain AMV16T, Isolated from a Soil Sample from a Mud Volcano in the Andaman Islands, India.</title>
        <authorList>
            <person name="Shivaji S."/>
            <person name="Ara S."/>
            <person name="Begum Z."/>
            <person name="Srinivas T.N."/>
            <person name="Singh A."/>
            <person name="Kumar Pinnaka A."/>
        </authorList>
    </citation>
    <scope>NUCLEOTIDE SEQUENCE [LARGE SCALE GENOMIC DNA]</scope>
    <source>
        <strain evidence="5 6">AMV16</strain>
    </source>
</reference>
<keyword evidence="2 3" id="KW-0690">Ribosome biogenesis</keyword>
<evidence type="ECO:0000259" key="4">
    <source>
        <dbReference type="Pfam" id="PF02576"/>
    </source>
</evidence>
<sequence length="156" mass="17447">MDIKKHITALAQQFLQDQPELFLVEVVVTGSARRQKVLVLIDGDQSVTIDQCAQLSRKISAELEGKDLFEGAWFLEVSSPGVDFPLKFQRQYAKHVGRRLKVLKNDGSEVIGPLLEISSEGIRLNAETKVKKLTQYQEVVIPHDSIKTVSVLVSFS</sequence>
<dbReference type="InterPro" id="IPR003728">
    <property type="entry name" value="Ribosome_maturation_RimP"/>
</dbReference>
<dbReference type="RefSeq" id="WP_009196002.1">
    <property type="nucleotide sequence ID" value="NZ_AODQ01000066.1"/>
</dbReference>
<evidence type="ECO:0000256" key="2">
    <source>
        <dbReference type="ARBA" id="ARBA00022517"/>
    </source>
</evidence>
<evidence type="ECO:0000313" key="6">
    <source>
        <dbReference type="Proteomes" id="UP000011910"/>
    </source>
</evidence>
<comment type="similarity">
    <text evidence="3">Belongs to the RimP family.</text>
</comment>
<evidence type="ECO:0000313" key="5">
    <source>
        <dbReference type="EMBL" id="EMR02264.1"/>
    </source>
</evidence>
<dbReference type="SUPFAM" id="SSF75420">
    <property type="entry name" value="YhbC-like, N-terminal domain"/>
    <property type="match status" value="1"/>
</dbReference>
<dbReference type="GO" id="GO:0000028">
    <property type="term" value="P:ribosomal small subunit assembly"/>
    <property type="evidence" value="ECO:0007669"/>
    <property type="project" value="TreeGrafter"/>
</dbReference>
<dbReference type="PANTHER" id="PTHR33867">
    <property type="entry name" value="RIBOSOME MATURATION FACTOR RIMP"/>
    <property type="match status" value="1"/>
</dbReference>
<dbReference type="Proteomes" id="UP000011910">
    <property type="component" value="Unassembled WGS sequence"/>
</dbReference>
<dbReference type="PANTHER" id="PTHR33867:SF1">
    <property type="entry name" value="RIBOSOME MATURATION FACTOR RIMP"/>
    <property type="match status" value="1"/>
</dbReference>
<keyword evidence="6" id="KW-1185">Reference proteome</keyword>
<protein>
    <recommendedName>
        <fullName evidence="3">Ribosome maturation factor RimP</fullName>
    </recommendedName>
</protein>
<dbReference type="eggNOG" id="COG0779">
    <property type="taxonomic scope" value="Bacteria"/>
</dbReference>
<comment type="function">
    <text evidence="3">Required for maturation of 30S ribosomal subunits.</text>
</comment>